<evidence type="ECO:0000313" key="3">
    <source>
        <dbReference type="Proteomes" id="UP000275267"/>
    </source>
</evidence>
<dbReference type="Proteomes" id="UP000275267">
    <property type="component" value="Unassembled WGS sequence"/>
</dbReference>
<dbReference type="EMBL" id="PQIB02000007">
    <property type="protein sequence ID" value="RLN08493.1"/>
    <property type="molecule type" value="Genomic_DNA"/>
</dbReference>
<name>A0A3L6RTJ6_PANMI</name>
<keyword evidence="3" id="KW-1185">Reference proteome</keyword>
<sequence length="145" mass="15682">MKAQVLSEQDIHIASPFPFHSTPSPFPDRHNSRCARHQSTASDSRGRRKRINRPRRPVIPHLRHKARRGSSRALTSSSAVSPKSIGEAEGRSSARWINQRFTQPPSPWRCGSLALGDGGDFGAGEEGSIIGVVPSAVGVERAAAI</sequence>
<dbReference type="AlphaFoldDB" id="A0A3L6RTJ6"/>
<organism evidence="2 3">
    <name type="scientific">Panicum miliaceum</name>
    <name type="common">Proso millet</name>
    <name type="synonym">Broomcorn millet</name>
    <dbReference type="NCBI Taxonomy" id="4540"/>
    <lineage>
        <taxon>Eukaryota</taxon>
        <taxon>Viridiplantae</taxon>
        <taxon>Streptophyta</taxon>
        <taxon>Embryophyta</taxon>
        <taxon>Tracheophyta</taxon>
        <taxon>Spermatophyta</taxon>
        <taxon>Magnoliopsida</taxon>
        <taxon>Liliopsida</taxon>
        <taxon>Poales</taxon>
        <taxon>Poaceae</taxon>
        <taxon>PACMAD clade</taxon>
        <taxon>Panicoideae</taxon>
        <taxon>Panicodae</taxon>
        <taxon>Paniceae</taxon>
        <taxon>Panicinae</taxon>
        <taxon>Panicum</taxon>
        <taxon>Panicum sect. Panicum</taxon>
    </lineage>
</organism>
<evidence type="ECO:0000256" key="1">
    <source>
        <dbReference type="SAM" id="MobiDB-lite"/>
    </source>
</evidence>
<evidence type="ECO:0000313" key="2">
    <source>
        <dbReference type="EMBL" id="RLN08493.1"/>
    </source>
</evidence>
<protein>
    <submittedName>
        <fullName evidence="2">Uncharacterized protein</fullName>
    </submittedName>
</protein>
<feature type="region of interest" description="Disordered" evidence="1">
    <location>
        <begin position="1"/>
        <end position="109"/>
    </location>
</feature>
<accession>A0A3L6RTJ6</accession>
<proteinExistence type="predicted"/>
<comment type="caution">
    <text evidence="2">The sequence shown here is derived from an EMBL/GenBank/DDBJ whole genome shotgun (WGS) entry which is preliminary data.</text>
</comment>
<gene>
    <name evidence="2" type="ORF">C2845_PM11G19400</name>
</gene>
<feature type="compositionally biased region" description="Basic residues" evidence="1">
    <location>
        <begin position="46"/>
        <end position="70"/>
    </location>
</feature>
<reference evidence="3" key="1">
    <citation type="journal article" date="2019" name="Nat. Commun.">
        <title>The genome of broomcorn millet.</title>
        <authorList>
            <person name="Zou C."/>
            <person name="Miki D."/>
            <person name="Li D."/>
            <person name="Tang Q."/>
            <person name="Xiao L."/>
            <person name="Rajput S."/>
            <person name="Deng P."/>
            <person name="Jia W."/>
            <person name="Huang R."/>
            <person name="Zhang M."/>
            <person name="Sun Y."/>
            <person name="Hu J."/>
            <person name="Fu X."/>
            <person name="Schnable P.S."/>
            <person name="Li F."/>
            <person name="Zhang H."/>
            <person name="Feng B."/>
            <person name="Zhu X."/>
            <person name="Liu R."/>
            <person name="Schnable J.C."/>
            <person name="Zhu J.-K."/>
            <person name="Zhang H."/>
        </authorList>
    </citation>
    <scope>NUCLEOTIDE SEQUENCE [LARGE SCALE GENOMIC DNA]</scope>
</reference>
<feature type="compositionally biased region" description="Low complexity" evidence="1">
    <location>
        <begin position="71"/>
        <end position="81"/>
    </location>
</feature>